<keyword evidence="3" id="KW-1185">Reference proteome</keyword>
<comment type="caution">
    <text evidence="2">The sequence shown here is derived from an EMBL/GenBank/DDBJ whole genome shotgun (WGS) entry which is preliminary data.</text>
</comment>
<sequence length="168" mass="17897">MCSYCGCEDVPAIAELKAEHESLVDQASHVRAALASDDRATAMRLVTRLVGHLTSHVGREENGIFRALRESGEYGEEVDALEGEHRELELAIAGLDVTSPEFAPRVTRLLADLDVHVQREELGIFPASVVTLGAAGWNLVDDAHATTPSFLLDEGSGAGPLEPTATPA</sequence>
<name>A0A930VLD8_9ACTN</name>
<proteinExistence type="predicted"/>
<dbReference type="RefSeq" id="WP_194694918.1">
    <property type="nucleotide sequence ID" value="NZ_JADKPO010000003.1"/>
</dbReference>
<feature type="domain" description="Hemerythrin-like" evidence="1">
    <location>
        <begin position="13"/>
        <end position="127"/>
    </location>
</feature>
<gene>
    <name evidence="2" type="ORF">ISU10_03145</name>
</gene>
<dbReference type="AlphaFoldDB" id="A0A930VLD8"/>
<dbReference type="Pfam" id="PF01814">
    <property type="entry name" value="Hemerythrin"/>
    <property type="match status" value="1"/>
</dbReference>
<dbReference type="Gene3D" id="1.20.120.520">
    <property type="entry name" value="nmb1532 protein domain like"/>
    <property type="match status" value="1"/>
</dbReference>
<dbReference type="EMBL" id="JADKPO010000003">
    <property type="protein sequence ID" value="MBF4766761.1"/>
    <property type="molecule type" value="Genomic_DNA"/>
</dbReference>
<accession>A0A930VLD8</accession>
<protein>
    <submittedName>
        <fullName evidence="2">Hemerythrin domain-containing protein</fullName>
    </submittedName>
</protein>
<reference evidence="2" key="1">
    <citation type="submission" date="2020-11" db="EMBL/GenBank/DDBJ databases">
        <title>Nocardioides cynanchi sp. nov., isolated from soil of rhizosphere of Cynanchum wilfordii.</title>
        <authorList>
            <person name="Lee J.-S."/>
            <person name="Suh M.K."/>
            <person name="Kim J.-S."/>
        </authorList>
    </citation>
    <scope>NUCLEOTIDE SEQUENCE</scope>
    <source>
        <strain evidence="2">KCTC 19276</strain>
    </source>
</reference>
<dbReference type="Proteomes" id="UP000660668">
    <property type="component" value="Unassembled WGS sequence"/>
</dbReference>
<evidence type="ECO:0000313" key="3">
    <source>
        <dbReference type="Proteomes" id="UP000660668"/>
    </source>
</evidence>
<evidence type="ECO:0000259" key="1">
    <source>
        <dbReference type="Pfam" id="PF01814"/>
    </source>
</evidence>
<dbReference type="InterPro" id="IPR012312">
    <property type="entry name" value="Hemerythrin-like"/>
</dbReference>
<organism evidence="2 3">
    <name type="scientific">Nocardioides agariphilus</name>
    <dbReference type="NCBI Taxonomy" id="433664"/>
    <lineage>
        <taxon>Bacteria</taxon>
        <taxon>Bacillati</taxon>
        <taxon>Actinomycetota</taxon>
        <taxon>Actinomycetes</taxon>
        <taxon>Propionibacteriales</taxon>
        <taxon>Nocardioidaceae</taxon>
        <taxon>Nocardioides</taxon>
    </lineage>
</organism>
<evidence type="ECO:0000313" key="2">
    <source>
        <dbReference type="EMBL" id="MBF4766761.1"/>
    </source>
</evidence>